<gene>
    <name evidence="3" type="ORF">KQI75_08260</name>
</gene>
<evidence type="ECO:0000256" key="1">
    <source>
        <dbReference type="SAM" id="MobiDB-lite"/>
    </source>
</evidence>
<reference evidence="3 4" key="1">
    <citation type="submission" date="2021-06" db="EMBL/GenBank/DDBJ databases">
        <authorList>
            <person name="Sun Q."/>
            <person name="Li D."/>
        </authorList>
    </citation>
    <scope>NUCLEOTIDE SEQUENCE [LARGE SCALE GENOMIC DNA]</scope>
    <source>
        <strain evidence="3 4">MSJd-7</strain>
    </source>
</reference>
<accession>A0ABS6ESE1</accession>
<feature type="region of interest" description="Disordered" evidence="1">
    <location>
        <begin position="69"/>
        <end position="90"/>
    </location>
</feature>
<dbReference type="Pfam" id="PF08239">
    <property type="entry name" value="SH3_3"/>
    <property type="match status" value="1"/>
</dbReference>
<name>A0ABS6ESE1_9FIRM</name>
<dbReference type="EMBL" id="JAHLQI010000004">
    <property type="protein sequence ID" value="MBU5490611.1"/>
    <property type="molecule type" value="Genomic_DNA"/>
</dbReference>
<evidence type="ECO:0000259" key="2">
    <source>
        <dbReference type="PROSITE" id="PS51781"/>
    </source>
</evidence>
<dbReference type="PROSITE" id="PS51781">
    <property type="entry name" value="SH3B"/>
    <property type="match status" value="1"/>
</dbReference>
<feature type="compositionally biased region" description="Low complexity" evidence="1">
    <location>
        <begin position="73"/>
        <end position="90"/>
    </location>
</feature>
<comment type="caution">
    <text evidence="3">The sequence shown here is derived from an EMBL/GenBank/DDBJ whole genome shotgun (WGS) entry which is preliminary data.</text>
</comment>
<feature type="domain" description="SH3b" evidence="2">
    <location>
        <begin position="91"/>
        <end position="155"/>
    </location>
</feature>
<organism evidence="3 4">
    <name type="scientific">Butyricicoccus intestinisimiae</name>
    <dbReference type="NCBI Taxonomy" id="2841509"/>
    <lineage>
        <taxon>Bacteria</taxon>
        <taxon>Bacillati</taxon>
        <taxon>Bacillota</taxon>
        <taxon>Clostridia</taxon>
        <taxon>Eubacteriales</taxon>
        <taxon>Butyricicoccaceae</taxon>
        <taxon>Butyricicoccus</taxon>
    </lineage>
</organism>
<evidence type="ECO:0000313" key="4">
    <source>
        <dbReference type="Proteomes" id="UP000783588"/>
    </source>
</evidence>
<keyword evidence="4" id="KW-1185">Reference proteome</keyword>
<dbReference type="SMART" id="SM00287">
    <property type="entry name" value="SH3b"/>
    <property type="match status" value="1"/>
</dbReference>
<dbReference type="InterPro" id="IPR003646">
    <property type="entry name" value="SH3-like_bac-type"/>
</dbReference>
<dbReference type="Proteomes" id="UP000783588">
    <property type="component" value="Unassembled WGS sequence"/>
</dbReference>
<protein>
    <submittedName>
        <fullName evidence="3">SH3 domain-containing protein</fullName>
    </submittedName>
</protein>
<sequence length="226" mass="26166">MYDEEERRQELLRRRAIRRRHKMREKRRRVRRRRFMLSVLVAAIVLFCLIRLGMLAYSAIHSRIDKTEQQVGQTEQIQSEKQTEQQTESSYSMAIITTAAGLNVRTGPGTTYPRVTTLSGGTILSTDAEKDNWSQIAEGTYLNDWLCSDYISRLREEDGRATVTKSTSLYAEPSAANFRTIAPLETDDVVRLLYSAKVDGEMWYEVQIQAYIGWIDADSIRIHEKY</sequence>
<dbReference type="RefSeq" id="WP_216470274.1">
    <property type="nucleotide sequence ID" value="NZ_JAHLQI010000004.1"/>
</dbReference>
<evidence type="ECO:0000313" key="3">
    <source>
        <dbReference type="EMBL" id="MBU5490611.1"/>
    </source>
</evidence>
<proteinExistence type="predicted"/>